<dbReference type="PANTHER" id="PTHR37418:SF2">
    <property type="entry name" value="3-KETO-5-AMINOHEXANOATE CLEAVAGE ENZYME"/>
    <property type="match status" value="1"/>
</dbReference>
<dbReference type="Pfam" id="PF05853">
    <property type="entry name" value="BKACE"/>
    <property type="match status" value="1"/>
</dbReference>
<evidence type="ECO:0000256" key="4">
    <source>
        <dbReference type="ARBA" id="ARBA00022833"/>
    </source>
</evidence>
<evidence type="ECO:0000256" key="1">
    <source>
        <dbReference type="ARBA" id="ARBA00001947"/>
    </source>
</evidence>
<accession>A0A212JCT7</accession>
<evidence type="ECO:0008006" key="6">
    <source>
        <dbReference type="Google" id="ProtNLM"/>
    </source>
</evidence>
<evidence type="ECO:0000313" key="5">
    <source>
        <dbReference type="EMBL" id="SBV97065.1"/>
    </source>
</evidence>
<sequence>MATQRKVIVSAAITGAIHTPSMSPYLPATPDQIIKNAVDASRAGAAIVHVHARDEQGKPTADHKTFGYILSAVKDQCDAVIGITTGGAQGMTTEERFAPIARFQPEMASANGGTMNFCFNRLGDGIKEFLHDWEKPFLDYTWDSVFKNTCKDIDHYLRVMNDAGTLPEFEIFDYGQLNNVAYFVKAGLVKKPIYLQFVPGVLGGMPIGNDVFMFVLDQAKKMLGQDIQFSSVAPGRRMFRLAAFCALNGGNVRVGLEDGLYIKPDGELAVDNAAQVTKVIRILKDLDYEVASPAEAREYLQLKGRDNVRF</sequence>
<name>A0A212JCT7_9DELT</name>
<evidence type="ECO:0000256" key="2">
    <source>
        <dbReference type="ARBA" id="ARBA00022679"/>
    </source>
</evidence>
<dbReference type="Gene3D" id="3.20.20.70">
    <property type="entry name" value="Aldolase class I"/>
    <property type="match status" value="1"/>
</dbReference>
<reference evidence="5" key="1">
    <citation type="submission" date="2016-04" db="EMBL/GenBank/DDBJ databases">
        <authorList>
            <person name="Evans L.H."/>
            <person name="Alamgir A."/>
            <person name="Owens N."/>
            <person name="Weber N.D."/>
            <person name="Virtaneva K."/>
            <person name="Barbian K."/>
            <person name="Babar A."/>
            <person name="Rosenke K."/>
        </authorList>
    </citation>
    <scope>NUCLEOTIDE SEQUENCE</scope>
    <source>
        <strain evidence="5">86</strain>
    </source>
</reference>
<keyword evidence="4" id="KW-0862">Zinc</keyword>
<dbReference type="GO" id="GO:0046872">
    <property type="term" value="F:metal ion binding"/>
    <property type="evidence" value="ECO:0007669"/>
    <property type="project" value="UniProtKB-KW"/>
</dbReference>
<dbReference type="GO" id="GO:0043720">
    <property type="term" value="F:3-keto-5-aminohexanoate cleavage activity"/>
    <property type="evidence" value="ECO:0007669"/>
    <property type="project" value="InterPro"/>
</dbReference>
<dbReference type="AlphaFoldDB" id="A0A212JCT7"/>
<proteinExistence type="predicted"/>
<dbReference type="PANTHER" id="PTHR37418">
    <property type="entry name" value="3-KETO-5-AMINOHEXANOATE CLEAVAGE ENZYME-RELATED"/>
    <property type="match status" value="1"/>
</dbReference>
<keyword evidence="3" id="KW-0479">Metal-binding</keyword>
<keyword evidence="2" id="KW-0808">Transferase</keyword>
<dbReference type="InterPro" id="IPR013785">
    <property type="entry name" value="Aldolase_TIM"/>
</dbReference>
<organism evidence="5">
    <name type="scientific">uncultured delta proteobacterium</name>
    <dbReference type="NCBI Taxonomy" id="34034"/>
    <lineage>
        <taxon>Bacteria</taxon>
        <taxon>Deltaproteobacteria</taxon>
        <taxon>environmental samples</taxon>
    </lineage>
</organism>
<dbReference type="InterPro" id="IPR008567">
    <property type="entry name" value="BKACE"/>
</dbReference>
<dbReference type="EMBL" id="FLUQ01000001">
    <property type="protein sequence ID" value="SBV97065.1"/>
    <property type="molecule type" value="Genomic_DNA"/>
</dbReference>
<protein>
    <recommendedName>
        <fullName evidence="6">3-keto-5-aminohexanoate cleavage enzyme</fullName>
    </recommendedName>
</protein>
<gene>
    <name evidence="5" type="ORF">KL86DPRO_11152</name>
</gene>
<comment type="cofactor">
    <cofactor evidence="1">
        <name>Zn(2+)</name>
        <dbReference type="ChEBI" id="CHEBI:29105"/>
    </cofactor>
</comment>
<evidence type="ECO:0000256" key="3">
    <source>
        <dbReference type="ARBA" id="ARBA00022723"/>
    </source>
</evidence>